<comment type="similarity">
    <text evidence="2">Belongs to the SNAPC3/SRD2 family.</text>
</comment>
<dbReference type="Proteomes" id="UP000801492">
    <property type="component" value="Unassembled WGS sequence"/>
</dbReference>
<evidence type="ECO:0000313" key="11">
    <source>
        <dbReference type="EMBL" id="KAF2885678.1"/>
    </source>
</evidence>
<dbReference type="GO" id="GO:0042795">
    <property type="term" value="P:snRNA transcription by RNA polymerase II"/>
    <property type="evidence" value="ECO:0007669"/>
    <property type="project" value="TreeGrafter"/>
</dbReference>
<keyword evidence="4" id="KW-0805">Transcription regulation</keyword>
<evidence type="ECO:0000256" key="5">
    <source>
        <dbReference type="ARBA" id="ARBA00023125"/>
    </source>
</evidence>
<evidence type="ECO:0000256" key="3">
    <source>
        <dbReference type="ARBA" id="ARBA00013634"/>
    </source>
</evidence>
<evidence type="ECO:0000313" key="12">
    <source>
        <dbReference type="Proteomes" id="UP000801492"/>
    </source>
</evidence>
<dbReference type="GO" id="GO:0042796">
    <property type="term" value="P:snRNA transcription by RNA polymerase III"/>
    <property type="evidence" value="ECO:0007669"/>
    <property type="project" value="TreeGrafter"/>
</dbReference>
<name>A0A8K0CJL3_IGNLU</name>
<dbReference type="EMBL" id="VTPC01089756">
    <property type="protein sequence ID" value="KAF2885678.1"/>
    <property type="molecule type" value="Genomic_DNA"/>
</dbReference>
<evidence type="ECO:0000256" key="10">
    <source>
        <dbReference type="ARBA" id="ARBA00029606"/>
    </source>
</evidence>
<gene>
    <name evidence="11" type="ORF">ILUMI_20451</name>
</gene>
<evidence type="ECO:0000256" key="2">
    <source>
        <dbReference type="ARBA" id="ARBA00010410"/>
    </source>
</evidence>
<dbReference type="InterPro" id="IPR022042">
    <property type="entry name" value="snRNA-activating_su3"/>
</dbReference>
<evidence type="ECO:0000256" key="9">
    <source>
        <dbReference type="ARBA" id="ARBA00025958"/>
    </source>
</evidence>
<dbReference type="PANTHER" id="PTHR13421">
    <property type="entry name" value="SNRNA-ACTIVATING PROTEIN COMPLEX SUBUNIT 3"/>
    <property type="match status" value="1"/>
</dbReference>
<sequence length="351" mass="40986">MDKLYKPVKYQCSDHIELKTYFTKYSNLLKKVPPGLNLSEELTPFEKHEAIMTYREGFTPEKREELHSFLSICESDLTIYRVETESPKRPERSKNTERIFLRVARTNKDSATCKIKKEFAVAVRIYHPITKKNGRKKRFQFSHELVVLGSNTLADLRDKIQCRSDFLCLEVKDPTLDIDYSPSSKDVYPSGFIFIDNVFYNDMRHKNAIDYSKVIRTWAAEESTIAPLSTGNMATTCINDLSPRFGYPYVYQHQGDCEHLLTFSRSWLVTNSDPLNTKDYPHLSSFHLISIKLCILCYKKAAKWMCCDSNRLPHKETPLCQECLLEFLYVDGEKRGEFTLYPYIEEDYSNI</sequence>
<comment type="caution">
    <text evidence="11">The sequence shown here is derived from an EMBL/GenBank/DDBJ whole genome shotgun (WGS) entry which is preliminary data.</text>
</comment>
<dbReference type="GO" id="GO:0001006">
    <property type="term" value="F:RNA polymerase III type 3 promoter sequence-specific DNA binding"/>
    <property type="evidence" value="ECO:0007669"/>
    <property type="project" value="TreeGrafter"/>
</dbReference>
<comment type="subunit">
    <text evidence="9">Part of the SNAPc complex composed of 5 subunits: SNAPC1, SNAPC2, SNAPC3, SNAPC4 and SNAPC5. SNAPC3 interacts with SNAPC1.</text>
</comment>
<comment type="subcellular location">
    <subcellularLocation>
        <location evidence="1">Nucleus</location>
    </subcellularLocation>
</comment>
<keyword evidence="12" id="KW-1185">Reference proteome</keyword>
<dbReference type="PANTHER" id="PTHR13421:SF16">
    <property type="entry name" value="SNRNA-ACTIVATING PROTEIN COMPLEX SUBUNIT 3"/>
    <property type="match status" value="1"/>
</dbReference>
<reference evidence="11" key="1">
    <citation type="submission" date="2019-08" db="EMBL/GenBank/DDBJ databases">
        <title>The genome of the North American firefly Photinus pyralis.</title>
        <authorList>
            <consortium name="Photinus pyralis genome working group"/>
            <person name="Fallon T.R."/>
            <person name="Sander Lower S.E."/>
            <person name="Weng J.-K."/>
        </authorList>
    </citation>
    <scope>NUCLEOTIDE SEQUENCE</scope>
    <source>
        <strain evidence="11">TRF0915ILg1</strain>
        <tissue evidence="11">Whole body</tissue>
    </source>
</reference>
<evidence type="ECO:0000256" key="6">
    <source>
        <dbReference type="ARBA" id="ARBA00023163"/>
    </source>
</evidence>
<evidence type="ECO:0000256" key="8">
    <source>
        <dbReference type="ARBA" id="ARBA00025193"/>
    </source>
</evidence>
<keyword evidence="7" id="KW-0539">Nucleus</keyword>
<dbReference type="GO" id="GO:0005634">
    <property type="term" value="C:nucleus"/>
    <property type="evidence" value="ECO:0007669"/>
    <property type="project" value="UniProtKB-SubCell"/>
</dbReference>
<dbReference type="GO" id="GO:0001046">
    <property type="term" value="F:core promoter sequence-specific DNA binding"/>
    <property type="evidence" value="ECO:0007669"/>
    <property type="project" value="TreeGrafter"/>
</dbReference>
<dbReference type="GO" id="GO:0019185">
    <property type="term" value="C:snRNA-activating protein complex"/>
    <property type="evidence" value="ECO:0007669"/>
    <property type="project" value="TreeGrafter"/>
</dbReference>
<comment type="function">
    <text evidence="8">Part of the SNAPc complex required for the transcription of both RNA polymerase II and III small-nuclear RNA genes. Binds to the proximal sequence element (PSE), a non-TATA-box basal promoter element common to these 2 types of genes. Recruits TBP and BRF2 to the U6 snRNA TATA box.</text>
</comment>
<dbReference type="AlphaFoldDB" id="A0A8K0CJL3"/>
<organism evidence="11 12">
    <name type="scientific">Ignelater luminosus</name>
    <name type="common">Cucubano</name>
    <name type="synonym">Pyrophorus luminosus</name>
    <dbReference type="NCBI Taxonomy" id="2038154"/>
    <lineage>
        <taxon>Eukaryota</taxon>
        <taxon>Metazoa</taxon>
        <taxon>Ecdysozoa</taxon>
        <taxon>Arthropoda</taxon>
        <taxon>Hexapoda</taxon>
        <taxon>Insecta</taxon>
        <taxon>Pterygota</taxon>
        <taxon>Neoptera</taxon>
        <taxon>Endopterygota</taxon>
        <taxon>Coleoptera</taxon>
        <taxon>Polyphaga</taxon>
        <taxon>Elateriformia</taxon>
        <taxon>Elateroidea</taxon>
        <taxon>Elateridae</taxon>
        <taxon>Agrypninae</taxon>
        <taxon>Pyrophorini</taxon>
        <taxon>Ignelater</taxon>
    </lineage>
</organism>
<evidence type="ECO:0000256" key="4">
    <source>
        <dbReference type="ARBA" id="ARBA00023015"/>
    </source>
</evidence>
<proteinExistence type="inferred from homology"/>
<evidence type="ECO:0000256" key="1">
    <source>
        <dbReference type="ARBA" id="ARBA00004123"/>
    </source>
</evidence>
<dbReference type="GO" id="GO:0000978">
    <property type="term" value="F:RNA polymerase II cis-regulatory region sequence-specific DNA binding"/>
    <property type="evidence" value="ECO:0007669"/>
    <property type="project" value="TreeGrafter"/>
</dbReference>
<dbReference type="Pfam" id="PF12251">
    <property type="entry name" value="SNAPC3"/>
    <property type="match status" value="1"/>
</dbReference>
<evidence type="ECO:0000256" key="7">
    <source>
        <dbReference type="ARBA" id="ARBA00023242"/>
    </source>
</evidence>
<protein>
    <recommendedName>
        <fullName evidence="3">snRNA-activating protein complex subunit 3</fullName>
    </recommendedName>
    <alternativeName>
        <fullName evidence="10">Small nuclear RNA-activating complex polypeptide 3</fullName>
    </alternativeName>
</protein>
<dbReference type="GO" id="GO:0003681">
    <property type="term" value="F:bent DNA binding"/>
    <property type="evidence" value="ECO:0007669"/>
    <property type="project" value="TreeGrafter"/>
</dbReference>
<dbReference type="OrthoDB" id="46583at2759"/>
<keyword evidence="6" id="KW-0804">Transcription</keyword>
<accession>A0A8K0CJL3</accession>
<keyword evidence="5" id="KW-0238">DNA-binding</keyword>